<evidence type="ECO:0000313" key="2">
    <source>
        <dbReference type="Proteomes" id="UP000030854"/>
    </source>
</evidence>
<gene>
    <name evidence="1" type="ORF">EV44_g3185</name>
</gene>
<dbReference type="HOGENOM" id="CLU_2656306_0_0_1"/>
<keyword evidence="2" id="KW-1185">Reference proteome</keyword>
<dbReference type="EMBL" id="JNVN01004126">
    <property type="protein sequence ID" value="KHJ30497.1"/>
    <property type="molecule type" value="Genomic_DNA"/>
</dbReference>
<evidence type="ECO:0000313" key="1">
    <source>
        <dbReference type="EMBL" id="KHJ30497.1"/>
    </source>
</evidence>
<dbReference type="Gene3D" id="3.40.50.720">
    <property type="entry name" value="NAD(P)-binding Rossmann-like Domain"/>
    <property type="match status" value="1"/>
</dbReference>
<protein>
    <submittedName>
        <fullName evidence="1">Putative short-chain dehydrogenase reductase</fullName>
    </submittedName>
</protein>
<dbReference type="Proteomes" id="UP000030854">
    <property type="component" value="Unassembled WGS sequence"/>
</dbReference>
<reference evidence="1 2" key="1">
    <citation type="journal article" date="2014" name="BMC Genomics">
        <title>Adaptive genomic structural variation in the grape powdery mildew pathogen, Erysiphe necator.</title>
        <authorList>
            <person name="Jones L."/>
            <person name="Riaz S."/>
            <person name="Morales-Cruz A."/>
            <person name="Amrine K.C."/>
            <person name="McGuire B."/>
            <person name="Gubler W.D."/>
            <person name="Walker M.A."/>
            <person name="Cantu D."/>
        </authorList>
    </citation>
    <scope>NUCLEOTIDE SEQUENCE [LARGE SCALE GENOMIC DNA]</scope>
    <source>
        <strain evidence="2">c</strain>
    </source>
</reference>
<dbReference type="SUPFAM" id="SSF51735">
    <property type="entry name" value="NAD(P)-binding Rossmann-fold domains"/>
    <property type="match status" value="1"/>
</dbReference>
<name>A0A0B1NVU9_UNCNE</name>
<accession>A0A0B1NVU9</accession>
<proteinExistence type="predicted"/>
<organism evidence="1 2">
    <name type="scientific">Uncinula necator</name>
    <name type="common">Grape powdery mildew</name>
    <dbReference type="NCBI Taxonomy" id="52586"/>
    <lineage>
        <taxon>Eukaryota</taxon>
        <taxon>Fungi</taxon>
        <taxon>Dikarya</taxon>
        <taxon>Ascomycota</taxon>
        <taxon>Pezizomycotina</taxon>
        <taxon>Leotiomycetes</taxon>
        <taxon>Erysiphales</taxon>
        <taxon>Erysiphaceae</taxon>
        <taxon>Erysiphe</taxon>
    </lineage>
</organism>
<dbReference type="AlphaFoldDB" id="A0A0B1NVU9"/>
<dbReference type="InterPro" id="IPR036291">
    <property type="entry name" value="NAD(P)-bd_dom_sf"/>
</dbReference>
<sequence>MAWAFVTPASRGIGFHLTRHLLQHTKLPIVATARKDVAIVKKSILSELPVSVDEERLKVLPLDVTGNKKTSFFSFF</sequence>
<comment type="caution">
    <text evidence="1">The sequence shown here is derived from an EMBL/GenBank/DDBJ whole genome shotgun (WGS) entry which is preliminary data.</text>
</comment>